<feature type="compositionally biased region" description="Gly residues" evidence="3">
    <location>
        <begin position="1381"/>
        <end position="1396"/>
    </location>
</feature>
<dbReference type="Gene3D" id="1.25.40.10">
    <property type="entry name" value="Tetratricopeptide repeat domain"/>
    <property type="match status" value="1"/>
</dbReference>
<feature type="region of interest" description="Disordered" evidence="3">
    <location>
        <begin position="190"/>
        <end position="329"/>
    </location>
</feature>
<feature type="compositionally biased region" description="Basic and acidic residues" evidence="3">
    <location>
        <begin position="1299"/>
        <end position="1310"/>
    </location>
</feature>
<sequence length="2718" mass="300411">PSVYGSAIPGDAERLLATSLIQEREALLEPLLSPLLHPGGGTWEGGAPSAPAPVRVSLDVRLLRRLTLCLVESVVAWRKSMLAPPSGPAAPPFLHRPSPGGPPRNILLALLGDLAPLPAALLPLGARPFRNPFLLLLDCDALPVAPPSADAQLADPRGEDGPTPLELLRMRRCCAVLLAEEAAAEEAAAEEAEASFAAQRPASPPRSRGRSRTRRSSPPPHHPRLSASPYRSRSRSRERAPPSPYRAAPFARPSTTPAGGARRQPAAQLSAQPDSLAPESLAPDSLAPESLAPSSLAPSSLAPESLAPPALPRSRSASPPPGPAPALPASSADLLFESVASLRSQLSAVHDRLLSRGLLEPLPAVDRAPRNPPGRRPSTSQALLNPRARGPSLGGGLHSAVPAACATLAVLPGFALGPLAATVKALLGARDAPPPADPRAQPLRLECWDERRRRRVAGLTLPPLAVDRLCGSCPHEISLMGEADRESRLRKVLAAVGAERGPDEMKEWESSDEEEVTLAQSGTESEEEDLGFEESEDEAEARPPKKRRPKVTELQRVVKKRTKAVKRFSLVLSKPLSSLVASPPPALRNKISTVVTCKYRSSDNNSLLLTVARAKSTIPNDAATLAFPPRHLRLLLLPHPALYDRAQHKFASLKAVADFLIERVSVVTDWTSTKRKLDLEFDRSIKLPPSFVDRVRGGACAQEGDGIVVSAGEGAASSLKVSLDEITALHAASDGGRAPFENLLARISVDPETSELALDRTLHTETNTVSQVLSNVRAEVLSGGEFLFSTTELHPSRQASSAASAANSSPLILSVEDMKTILENGLKAAPPDQYDREHKALGLLLRPASWPKLAAEIIQHLVLVEPEEGGGGDEGGEGEAEEGEGGGGEAEAEVEVEGAKKLPMLQSPLYTNVSTLKLVLNNTAVVIGSIEITNHTTLHDLRIQIKAQLGEKVVPAEFKFVYKDAPCSKNQESSRMASELLPQTSLKCKEMPEKVKRMVEKDLEQKLHSKLEEATRKGEQEKGDLKKAEEEKRSKNKKGVQITLPGSPGEESVKSGGEESGGAEGGGGKKIRSKSALFKMHKNLLASSRAGDRKALESGAETSPKPGGEKKGLSPLGGLGAAAKLLSPMNAGAKKKARHESMLKKKEPPTVTVPVDANFVFHENSKYVYCDRDLTHILEPNAVIKIGHPQGPSFTLSACLPPHKKLELQKKLEQEALERIRVEWAGMTREDINVAYLADSDDDNDDADMDLVPDKVRDEMSRQKGIILRLQKQLQEAIKGRMEEKGVGAGGVAAEEEEEKKAAEEVEKKPASPKAAWLPAKFKVVKVEEEEKEEETDVGRPATPPLPTKGDVFDSHYVTLSEEFTSAKAKKVKDKGKGGKKGGGGGGKSPRSGGVGKALKAFSPKAARSQEPLFKRPEKRGESPKRINFSPKAVGGEAGAASPPKLAGLFKSMGKAGSNRSSSPSQGRSRSPTAAAVDDDASYCDDEAEEVTETNAPVTSLRIWRVVPKKLDNRRKWKVAFENNEVPYGVDFEGSTQSERWFGVGIKWGVLEKWCQDIPVSRPEGGGELGKMKATFQHQQRATWFPKLSSAIILDEAYKSVCAQHPATTELDGTKWAKFIREIELFPENMKRTANNMVDLAFTRQVAKNKEGLQSGHGAARVIDMEGFTHAIMEVAAIRFPEYKDPNFALSEVLLDYVAMMPDINARCWRESKKMAMRKEARMQCGSIRIQTDCRRNVKRARYLELRKSTVRLQAWAREQVYRRTYNARMDRILFDRAVRKRHNAVKMLARAFKAHVVHEIYMENLRRKIAEKRRELAAWRAALKEKRRIREKAILHKEVTSINGTLCNIKWARKDTRDCSLDMTVLMTVYVPTTGGSWVFTISEKEIKDFAEKDKLNNPGNVSFGETMAVPNLLRLKSRLKCRMVKNKSAKLDKFKEIPVFKYSRKAQSERGTLMTSRGFNISSMCVDKKRGDLVQMKGKLYICKAFKSNDAITFLAYDPKTCMNLKAQVTVNMLNNWIRSEEISRMKQAQNAKRNRVHDAHKILNLYKIGVKYDDEVIHDCIRILEEWLAERRENSVSVVPALMQAGSGKGGGKGKGKGKGDSEKGKPEAGKKKKGKKMMTSREIQMAAITNADEDGEEGDEGDEEVLGGREAKGGEGGIVAVDNNPQDGGGNPQDEEDGGEGEAEEEKEPEKIAIPPETELPIEAVLGGGEEDAQVMDKDPYLLRKGNEHELVFFLLQRLNVYVGTKKGSKISYARKHVLMFEHDVQVVVRQLSAEKLQGLWRMRQARKYIKGLIKSRFEKRYSKTNRIISGELVHAGYYYIDPRPSCRLVFPTKPIGLRRDDLADPEDVWIIDQDEPGLSLAGEREEPKKMWINAFTGQESYLSLDENAVILQRCVRNHLAAALGSPTLGEMIRAIKFQREAAERYAEFPDKLSACVNYALLCHTHEFDFDTARMLYKDALVMSPENPVLLRSYALFRMMECEVPRGEVWNKCSEMFRAAFLRDPKADKFQMCEDSFFHFSVIQQPTHRLALLNFALVNQCIHEKFELADRLYRMALRYAPSDKLVNRNYSDFLEQQLPGGEYFRENIGPNGTIEQRSKVVEEMAEWGEWCVKMDKDARDARFAKFWYNRLTSKTRWVEPDWDQVWKNRVKRSTEVRQLGNYKEWWDDKLGAMFYQDIEYEAAKLREEGIGLGLGVDFKEMPEAGEREFFLENP</sequence>
<feature type="compositionally biased region" description="Gly residues" evidence="3">
    <location>
        <begin position="1058"/>
        <end position="1068"/>
    </location>
</feature>
<keyword evidence="1" id="KW-0945">Host-virus interaction</keyword>
<feature type="region of interest" description="Disordered" evidence="3">
    <location>
        <begin position="1328"/>
        <end position="1482"/>
    </location>
</feature>
<feature type="compositionally biased region" description="Acidic residues" evidence="3">
    <location>
        <begin position="524"/>
        <end position="539"/>
    </location>
</feature>
<feature type="compositionally biased region" description="Acidic residues" evidence="3">
    <location>
        <begin position="2135"/>
        <end position="2149"/>
    </location>
</feature>
<gene>
    <name evidence="4" type="ORF">TeGR_g4524</name>
</gene>
<keyword evidence="2" id="KW-0175">Coiled coil</keyword>
<feature type="region of interest" description="Disordered" evidence="3">
    <location>
        <begin position="866"/>
        <end position="894"/>
    </location>
</feature>
<feature type="non-terminal residue" evidence="4">
    <location>
        <position position="1"/>
    </location>
</feature>
<dbReference type="EMBL" id="BRYB01006210">
    <property type="protein sequence ID" value="GMI52095.1"/>
    <property type="molecule type" value="Genomic_DNA"/>
</dbReference>
<comment type="caution">
    <text evidence="4">The sequence shown here is derived from an EMBL/GenBank/DDBJ whole genome shotgun (WGS) entry which is preliminary data.</text>
</comment>
<dbReference type="PROSITE" id="PS50096">
    <property type="entry name" value="IQ"/>
    <property type="match status" value="2"/>
</dbReference>
<feature type="region of interest" description="Disordered" evidence="3">
    <location>
        <begin position="1085"/>
        <end position="1120"/>
    </location>
</feature>
<dbReference type="Gene3D" id="1.10.238.10">
    <property type="entry name" value="EF-hand"/>
    <property type="match status" value="1"/>
</dbReference>
<feature type="coiled-coil region" evidence="2">
    <location>
        <begin position="1803"/>
        <end position="1830"/>
    </location>
</feature>
<feature type="region of interest" description="Disordered" evidence="3">
    <location>
        <begin position="363"/>
        <end position="396"/>
    </location>
</feature>
<feature type="compositionally biased region" description="Basic and acidic residues" evidence="3">
    <location>
        <begin position="500"/>
        <end position="509"/>
    </location>
</feature>
<feature type="compositionally biased region" description="Basic and acidic residues" evidence="3">
    <location>
        <begin position="2101"/>
        <end position="2113"/>
    </location>
</feature>
<feature type="compositionally biased region" description="Low complexity" evidence="3">
    <location>
        <begin position="280"/>
        <end position="317"/>
    </location>
</feature>
<feature type="region of interest" description="Disordered" evidence="3">
    <location>
        <begin position="500"/>
        <end position="554"/>
    </location>
</feature>
<feature type="compositionally biased region" description="Basic residues" evidence="3">
    <location>
        <begin position="1368"/>
        <end position="1380"/>
    </location>
</feature>
<feature type="compositionally biased region" description="Low complexity" evidence="3">
    <location>
        <begin position="1457"/>
        <end position="1472"/>
    </location>
</feature>
<feature type="compositionally biased region" description="Low complexity" evidence="3">
    <location>
        <begin position="245"/>
        <end position="254"/>
    </location>
</feature>
<feature type="region of interest" description="Disordered" evidence="3">
    <location>
        <begin position="1285"/>
        <end position="1314"/>
    </location>
</feature>
<feature type="compositionally biased region" description="Basic and acidic residues" evidence="3">
    <location>
        <begin position="1413"/>
        <end position="1425"/>
    </location>
</feature>
<feature type="compositionally biased region" description="Acidic residues" evidence="3">
    <location>
        <begin position="2177"/>
        <end position="2191"/>
    </location>
</feature>
<name>A0ABQ6NBD1_9STRA</name>
<dbReference type="InterPro" id="IPR011990">
    <property type="entry name" value="TPR-like_helical_dom_sf"/>
</dbReference>
<feature type="compositionally biased region" description="Basic and acidic residues" evidence="3">
    <location>
        <begin position="1011"/>
        <end position="1033"/>
    </location>
</feature>
<proteinExistence type="predicted"/>
<evidence type="ECO:0000313" key="5">
    <source>
        <dbReference type="Proteomes" id="UP001165060"/>
    </source>
</evidence>
<feature type="region of interest" description="Disordered" evidence="3">
    <location>
        <begin position="1011"/>
        <end position="1070"/>
    </location>
</feature>
<dbReference type="PANTHER" id="PTHR13037">
    <property type="entry name" value="FORMIN"/>
    <property type="match status" value="1"/>
</dbReference>
<protein>
    <submittedName>
        <fullName evidence="4">Uncharacterized protein</fullName>
    </submittedName>
</protein>
<evidence type="ECO:0000313" key="4">
    <source>
        <dbReference type="EMBL" id="GMI52095.1"/>
    </source>
</evidence>
<feature type="region of interest" description="Disordered" evidence="3">
    <location>
        <begin position="2085"/>
        <end position="2196"/>
    </location>
</feature>
<dbReference type="PANTHER" id="PTHR13037:SF24">
    <property type="entry name" value="POLYCOMB PROTEIN PCL-RELATED"/>
    <property type="match status" value="1"/>
</dbReference>
<dbReference type="Proteomes" id="UP001165060">
    <property type="component" value="Unassembled WGS sequence"/>
</dbReference>
<evidence type="ECO:0000256" key="1">
    <source>
        <dbReference type="ARBA" id="ARBA00022581"/>
    </source>
</evidence>
<accession>A0ABQ6NBD1</accession>
<organism evidence="4 5">
    <name type="scientific">Tetraparma gracilis</name>
    <dbReference type="NCBI Taxonomy" id="2962635"/>
    <lineage>
        <taxon>Eukaryota</taxon>
        <taxon>Sar</taxon>
        <taxon>Stramenopiles</taxon>
        <taxon>Ochrophyta</taxon>
        <taxon>Bolidophyceae</taxon>
        <taxon>Parmales</taxon>
        <taxon>Triparmaceae</taxon>
        <taxon>Tetraparma</taxon>
    </lineage>
</organism>
<reference evidence="4 5" key="1">
    <citation type="journal article" date="2023" name="Commun. Biol.">
        <title>Genome analysis of Parmales, the sister group of diatoms, reveals the evolutionary specialization of diatoms from phago-mixotrophs to photoautotrophs.</title>
        <authorList>
            <person name="Ban H."/>
            <person name="Sato S."/>
            <person name="Yoshikawa S."/>
            <person name="Yamada K."/>
            <person name="Nakamura Y."/>
            <person name="Ichinomiya M."/>
            <person name="Sato N."/>
            <person name="Blanc-Mathieu R."/>
            <person name="Endo H."/>
            <person name="Kuwata A."/>
            <person name="Ogata H."/>
        </authorList>
    </citation>
    <scope>NUCLEOTIDE SEQUENCE [LARGE SCALE GENOMIC DNA]</scope>
</reference>
<evidence type="ECO:0000256" key="3">
    <source>
        <dbReference type="SAM" id="MobiDB-lite"/>
    </source>
</evidence>
<evidence type="ECO:0000256" key="2">
    <source>
        <dbReference type="SAM" id="Coils"/>
    </source>
</evidence>
<keyword evidence="5" id="KW-1185">Reference proteome</keyword>